<dbReference type="Proteomes" id="UP000235672">
    <property type="component" value="Unassembled WGS sequence"/>
</dbReference>
<sequence length="308" mass="33635">VASGTYNIGATYCPGFGSRAQTLQILIHGGTYTRSYWFGLYYSQSNSWVDYASSLGYATLSIDRLGNGLSDHPDPIVDVQLPYQTEELHQIILLARAGLIPETNTNFTRIIVVGHSLGSVVANCLNAKYPADADATLLTGYAFFFPPQFTGVFIQSWLLPADLSDPRYADLSPGYLELNNLNYISFLFYDPGQFSQSLQDVDFNNRGTVSLGEASGILAGSLQTAYTGPVLVITGLHDSIYCSTFTIDIQILFGTPLCDTSLNGIVRQASTLYPYASSFEVVFPNAGHCWQLHNNATVTFGIAHEWLA</sequence>
<dbReference type="EMBL" id="KZ613489">
    <property type="protein sequence ID" value="PMD19375.1"/>
    <property type="molecule type" value="Genomic_DNA"/>
</dbReference>
<dbReference type="OrthoDB" id="190201at2759"/>
<dbReference type="InterPro" id="IPR000073">
    <property type="entry name" value="AB_hydrolase_1"/>
</dbReference>
<dbReference type="InterPro" id="IPR050266">
    <property type="entry name" value="AB_hydrolase_sf"/>
</dbReference>
<name>A0A2J6PZ95_9HELO</name>
<keyword evidence="4" id="KW-1185">Reference proteome</keyword>
<evidence type="ECO:0000259" key="2">
    <source>
        <dbReference type="Pfam" id="PF12697"/>
    </source>
</evidence>
<dbReference type="GO" id="GO:0016787">
    <property type="term" value="F:hydrolase activity"/>
    <property type="evidence" value="ECO:0007669"/>
    <property type="project" value="UniProtKB-KW"/>
</dbReference>
<dbReference type="InterPro" id="IPR029058">
    <property type="entry name" value="AB_hydrolase_fold"/>
</dbReference>
<evidence type="ECO:0000313" key="3">
    <source>
        <dbReference type="EMBL" id="PMD19375.1"/>
    </source>
</evidence>
<feature type="domain" description="AB hydrolase-1" evidence="2">
    <location>
        <begin position="25"/>
        <end position="294"/>
    </location>
</feature>
<dbReference type="PANTHER" id="PTHR43798:SF31">
    <property type="entry name" value="AB HYDROLASE SUPERFAMILY PROTEIN YCLE"/>
    <property type="match status" value="1"/>
</dbReference>
<proteinExistence type="predicted"/>
<dbReference type="Pfam" id="PF12697">
    <property type="entry name" value="Abhydrolase_6"/>
    <property type="match status" value="1"/>
</dbReference>
<dbReference type="AlphaFoldDB" id="A0A2J6PZ95"/>
<feature type="non-terminal residue" evidence="3">
    <location>
        <position position="308"/>
    </location>
</feature>
<keyword evidence="1 3" id="KW-0378">Hydrolase</keyword>
<dbReference type="SUPFAM" id="SSF53474">
    <property type="entry name" value="alpha/beta-Hydrolases"/>
    <property type="match status" value="1"/>
</dbReference>
<feature type="non-terminal residue" evidence="3">
    <location>
        <position position="1"/>
    </location>
</feature>
<protein>
    <submittedName>
        <fullName evidence="3">Alpha/beta-hydrolase</fullName>
    </submittedName>
</protein>
<organism evidence="3 4">
    <name type="scientific">Hyaloscypha hepaticicola</name>
    <dbReference type="NCBI Taxonomy" id="2082293"/>
    <lineage>
        <taxon>Eukaryota</taxon>
        <taxon>Fungi</taxon>
        <taxon>Dikarya</taxon>
        <taxon>Ascomycota</taxon>
        <taxon>Pezizomycotina</taxon>
        <taxon>Leotiomycetes</taxon>
        <taxon>Helotiales</taxon>
        <taxon>Hyaloscyphaceae</taxon>
        <taxon>Hyaloscypha</taxon>
    </lineage>
</organism>
<dbReference type="Gene3D" id="3.40.50.1820">
    <property type="entry name" value="alpha/beta hydrolase"/>
    <property type="match status" value="1"/>
</dbReference>
<dbReference type="PANTHER" id="PTHR43798">
    <property type="entry name" value="MONOACYLGLYCEROL LIPASE"/>
    <property type="match status" value="1"/>
</dbReference>
<dbReference type="GO" id="GO:0016020">
    <property type="term" value="C:membrane"/>
    <property type="evidence" value="ECO:0007669"/>
    <property type="project" value="TreeGrafter"/>
</dbReference>
<accession>A0A2J6PZ95</accession>
<evidence type="ECO:0000313" key="4">
    <source>
        <dbReference type="Proteomes" id="UP000235672"/>
    </source>
</evidence>
<evidence type="ECO:0000256" key="1">
    <source>
        <dbReference type="ARBA" id="ARBA00022801"/>
    </source>
</evidence>
<reference evidence="3 4" key="1">
    <citation type="submission" date="2016-05" db="EMBL/GenBank/DDBJ databases">
        <title>A degradative enzymes factory behind the ericoid mycorrhizal symbiosis.</title>
        <authorList>
            <consortium name="DOE Joint Genome Institute"/>
            <person name="Martino E."/>
            <person name="Morin E."/>
            <person name="Grelet G."/>
            <person name="Kuo A."/>
            <person name="Kohler A."/>
            <person name="Daghino S."/>
            <person name="Barry K."/>
            <person name="Choi C."/>
            <person name="Cichocki N."/>
            <person name="Clum A."/>
            <person name="Copeland A."/>
            <person name="Hainaut M."/>
            <person name="Haridas S."/>
            <person name="Labutti K."/>
            <person name="Lindquist E."/>
            <person name="Lipzen A."/>
            <person name="Khouja H.-R."/>
            <person name="Murat C."/>
            <person name="Ohm R."/>
            <person name="Olson A."/>
            <person name="Spatafora J."/>
            <person name="Veneault-Fourrey C."/>
            <person name="Henrissat B."/>
            <person name="Grigoriev I."/>
            <person name="Martin F."/>
            <person name="Perotto S."/>
        </authorList>
    </citation>
    <scope>NUCLEOTIDE SEQUENCE [LARGE SCALE GENOMIC DNA]</scope>
    <source>
        <strain evidence="3 4">UAMH 7357</strain>
    </source>
</reference>
<gene>
    <name evidence="3" type="ORF">NA56DRAFT_544530</name>
</gene>